<reference evidence="2" key="2">
    <citation type="submission" date="2025-08" db="UniProtKB">
        <authorList>
            <consortium name="RefSeq"/>
        </authorList>
    </citation>
    <scope>IDENTIFICATION</scope>
    <source>
        <tissue evidence="2">Leaf</tissue>
    </source>
</reference>
<sequence length="110" mass="12491">MVRLLCTRSDFSERVGNRGKIVEWVPQEMVLAHPSIACFVTHCGWNSTMESLNGKGIISRYEIKRKVEDLLSDDNIRANSLKLKEMARNNISIGGSSTKNLEFFVSQMKQ</sequence>
<proteinExistence type="predicted"/>
<protein>
    <submittedName>
        <fullName evidence="2">Limonoid UDP-glucosyltransferase-like</fullName>
    </submittedName>
</protein>
<reference evidence="1" key="1">
    <citation type="journal article" date="2014" name="Nat. Commun.">
        <title>The tobacco genome sequence and its comparison with those of tomato and potato.</title>
        <authorList>
            <person name="Sierro N."/>
            <person name="Battey J.N."/>
            <person name="Ouadi S."/>
            <person name="Bakaher N."/>
            <person name="Bovet L."/>
            <person name="Willig A."/>
            <person name="Goepfert S."/>
            <person name="Peitsch M.C."/>
            <person name="Ivanov N.V."/>
        </authorList>
    </citation>
    <scope>NUCLEOTIDE SEQUENCE [LARGE SCALE GENOMIC DNA]</scope>
</reference>
<evidence type="ECO:0000313" key="1">
    <source>
        <dbReference type="Proteomes" id="UP000790787"/>
    </source>
</evidence>
<keyword evidence="1" id="KW-1185">Reference proteome</keyword>
<evidence type="ECO:0000313" key="2">
    <source>
        <dbReference type="RefSeq" id="XP_075110562.1"/>
    </source>
</evidence>
<organism evidence="1 2">
    <name type="scientific">Nicotiana tabacum</name>
    <name type="common">Common tobacco</name>
    <dbReference type="NCBI Taxonomy" id="4097"/>
    <lineage>
        <taxon>Eukaryota</taxon>
        <taxon>Viridiplantae</taxon>
        <taxon>Streptophyta</taxon>
        <taxon>Embryophyta</taxon>
        <taxon>Tracheophyta</taxon>
        <taxon>Spermatophyta</taxon>
        <taxon>Magnoliopsida</taxon>
        <taxon>eudicotyledons</taxon>
        <taxon>Gunneridae</taxon>
        <taxon>Pentapetalae</taxon>
        <taxon>asterids</taxon>
        <taxon>lamiids</taxon>
        <taxon>Solanales</taxon>
        <taxon>Solanaceae</taxon>
        <taxon>Nicotianoideae</taxon>
        <taxon>Nicotianeae</taxon>
        <taxon>Nicotiana</taxon>
    </lineage>
</organism>
<gene>
    <name evidence="2" type="primary">LOC142181547</name>
</gene>
<name>A0AC58UM38_TOBAC</name>
<dbReference type="Proteomes" id="UP000790787">
    <property type="component" value="Chromosome 6"/>
</dbReference>
<accession>A0AC58UM38</accession>
<dbReference type="RefSeq" id="XP_075110562.1">
    <property type="nucleotide sequence ID" value="XM_075254461.1"/>
</dbReference>